<proteinExistence type="predicted"/>
<evidence type="ECO:0000313" key="1">
    <source>
        <dbReference type="EMBL" id="GEL19415.1"/>
    </source>
</evidence>
<organism evidence="1 2">
    <name type="scientific">Pseudonocardia asaccharolytica DSM 44247 = NBRC 16224</name>
    <dbReference type="NCBI Taxonomy" id="1123024"/>
    <lineage>
        <taxon>Bacteria</taxon>
        <taxon>Bacillati</taxon>
        <taxon>Actinomycetota</taxon>
        <taxon>Actinomycetes</taxon>
        <taxon>Pseudonocardiales</taxon>
        <taxon>Pseudonocardiaceae</taxon>
        <taxon>Pseudonocardia</taxon>
    </lineage>
</organism>
<dbReference type="RefSeq" id="WP_154667166.1">
    <property type="nucleotide sequence ID" value="NZ_BJVI01000037.1"/>
</dbReference>
<reference evidence="1 2" key="1">
    <citation type="submission" date="2019-07" db="EMBL/GenBank/DDBJ databases">
        <title>Whole genome shotgun sequence of Pseudonocardia asaccharolytica NBRC 16224.</title>
        <authorList>
            <person name="Hosoyama A."/>
            <person name="Uohara A."/>
            <person name="Ohji S."/>
            <person name="Ichikawa N."/>
        </authorList>
    </citation>
    <scope>NUCLEOTIDE SEQUENCE [LARGE SCALE GENOMIC DNA]</scope>
    <source>
        <strain evidence="1 2">NBRC 16224</strain>
    </source>
</reference>
<keyword evidence="2" id="KW-1185">Reference proteome</keyword>
<dbReference type="EMBL" id="BJVI01000037">
    <property type="protein sequence ID" value="GEL19415.1"/>
    <property type="molecule type" value="Genomic_DNA"/>
</dbReference>
<dbReference type="AlphaFoldDB" id="A0A511D3R8"/>
<name>A0A511D3R8_9PSEU</name>
<gene>
    <name evidence="1" type="ORF">PA7_32520</name>
</gene>
<evidence type="ECO:0000313" key="2">
    <source>
        <dbReference type="Proteomes" id="UP000321328"/>
    </source>
</evidence>
<dbReference type="Proteomes" id="UP000321328">
    <property type="component" value="Unassembled WGS sequence"/>
</dbReference>
<sequence>MAWGDRLGRDAADPVRPIGVGQPVICLAPSPAPVIETAQVRFRFVPFADPEPGRHTGAEYL</sequence>
<comment type="caution">
    <text evidence="1">The sequence shown here is derived from an EMBL/GenBank/DDBJ whole genome shotgun (WGS) entry which is preliminary data.</text>
</comment>
<accession>A0A511D3R8</accession>
<protein>
    <submittedName>
        <fullName evidence="1">Uncharacterized protein</fullName>
    </submittedName>
</protein>
<dbReference type="STRING" id="1123024.GCA_000423625_03961"/>